<dbReference type="Pfam" id="PF16016">
    <property type="entry name" value="VASt"/>
    <property type="match status" value="1"/>
</dbReference>
<dbReference type="SUPFAM" id="SSF50729">
    <property type="entry name" value="PH domain-like"/>
    <property type="match status" value="1"/>
</dbReference>
<dbReference type="RefSeq" id="XP_012205924.1">
    <property type="nucleotide sequence ID" value="XM_012350534.1"/>
</dbReference>
<feature type="domain" description="PH" evidence="6">
    <location>
        <begin position="80"/>
        <end position="177"/>
    </location>
</feature>
<comment type="subcellular location">
    <subcellularLocation>
        <location evidence="1">Membrane</location>
    </subcellularLocation>
</comment>
<feature type="domain" description="VASt" evidence="7">
    <location>
        <begin position="393"/>
        <end position="579"/>
    </location>
</feature>
<dbReference type="PROSITE" id="PS51778">
    <property type="entry name" value="VAST"/>
    <property type="match status" value="1"/>
</dbReference>
<feature type="transmembrane region" description="Helical" evidence="5">
    <location>
        <begin position="12"/>
        <end position="31"/>
    </location>
</feature>
<dbReference type="OrthoDB" id="67700at2759"/>
<name>A0A067BYS5_SAPPC</name>
<dbReference type="VEuPathDB" id="FungiDB:SPRG_11532"/>
<evidence type="ECO:0000256" key="1">
    <source>
        <dbReference type="ARBA" id="ARBA00004370"/>
    </source>
</evidence>
<evidence type="ECO:0000259" key="6">
    <source>
        <dbReference type="PROSITE" id="PS50003"/>
    </source>
</evidence>
<evidence type="ECO:0000313" key="8">
    <source>
        <dbReference type="EMBL" id="KDO23438.1"/>
    </source>
</evidence>
<dbReference type="SMART" id="SM00693">
    <property type="entry name" value="DysFN"/>
    <property type="match status" value="1"/>
</dbReference>
<dbReference type="InterPro" id="IPR006614">
    <property type="entry name" value="Peroxin/Ferlin"/>
</dbReference>
<dbReference type="InterPro" id="IPR001849">
    <property type="entry name" value="PH_domain"/>
</dbReference>
<gene>
    <name evidence="8" type="ORF">SPRG_11532</name>
</gene>
<dbReference type="PANTHER" id="PTHR47666:SF1">
    <property type="entry name" value="PROTEIN VASCULAR ASSOCIATED DEATH 1, CHLOROPLASTIC"/>
    <property type="match status" value="1"/>
</dbReference>
<evidence type="ECO:0000256" key="4">
    <source>
        <dbReference type="ARBA" id="ARBA00023136"/>
    </source>
</evidence>
<dbReference type="KEGG" id="spar:SPRG_11532"/>
<dbReference type="GeneID" id="24133561"/>
<sequence>MEWCLGGASVELVMYITIALASIAVLGRALFGPMMLFGDFAKEKSSTHLLGGRKSLIAWRRRAMKNVDQHILEDITTLGDHVLDGYVTVKKGAASKVWKKRWVILDAYARIKCYSNAEAARRNSAPKHTFTVHQVEVDASSQATLELRNTLGATYFFQFDDEFKMNKWLLVLQTRAVQSTITGRIDPMDMHHELHNLHAPRMVHSLNIDVDNFLVTALKETSMRQYFLVAKFKSELHDHSMVPVGQTSQQRVNETTKSVVWNEPLTWSFPDHECNTCDECQSLGITGMFGGLPDILVVHVHEVTMRVKTTKIGRVTISLKELFGPAGVLRSTVEAKWPILATTQKNQTKESILGTLNVKLAYSTEHAPSSECEADPIVPFLTSEPKDLELIGEFDLPASIATFKEFVETYHSSVDEPPEGAMSSNPIWEAYYKERGDTEMEREPWEPSLMYGGVVRKVTFRSLTHAPIGPSSTMTTNTWHMAGYLPAGCGPEVDEGNEMKQSIRVQLHDIPYGDCFTVEHVTVFEKTEHGPIHVKIYLAIPFSKGCMFKSKILTQTKSTVAESYELFYRLLNERHDAMADGGSSKEPALLPPPHRLARLCSIIDEEVALEEIFENQRVHIFGKWEPNHLWPTDRPRFSNREGTKELAFDGVTPPRGWTWTSEWKIDNKYTECDEEGWSYATDFPRFKVHLAKGKSNARKGGNSVRRRRWIRTMCVIPDSTNE</sequence>
<dbReference type="Proteomes" id="UP000030745">
    <property type="component" value="Unassembled WGS sequence"/>
</dbReference>
<dbReference type="Pfam" id="PF00169">
    <property type="entry name" value="PH"/>
    <property type="match status" value="1"/>
</dbReference>
<dbReference type="PROSITE" id="PS50003">
    <property type="entry name" value="PH_DOMAIN"/>
    <property type="match status" value="1"/>
</dbReference>
<organism evidence="8 9">
    <name type="scientific">Saprolegnia parasitica (strain CBS 223.65)</name>
    <dbReference type="NCBI Taxonomy" id="695850"/>
    <lineage>
        <taxon>Eukaryota</taxon>
        <taxon>Sar</taxon>
        <taxon>Stramenopiles</taxon>
        <taxon>Oomycota</taxon>
        <taxon>Saprolegniomycetes</taxon>
        <taxon>Saprolegniales</taxon>
        <taxon>Saprolegniaceae</taxon>
        <taxon>Saprolegnia</taxon>
    </lineage>
</organism>
<keyword evidence="9" id="KW-1185">Reference proteome</keyword>
<dbReference type="STRING" id="695850.A0A067BYS5"/>
<dbReference type="CDD" id="cd00821">
    <property type="entry name" value="PH"/>
    <property type="match status" value="1"/>
</dbReference>
<dbReference type="GO" id="GO:0005737">
    <property type="term" value="C:cytoplasm"/>
    <property type="evidence" value="ECO:0007669"/>
    <property type="project" value="UniProtKB-ARBA"/>
</dbReference>
<dbReference type="InterPro" id="IPR010482">
    <property type="entry name" value="TECPR1-like_DysF"/>
</dbReference>
<evidence type="ECO:0000259" key="7">
    <source>
        <dbReference type="PROSITE" id="PS51778"/>
    </source>
</evidence>
<dbReference type="Pfam" id="PF06398">
    <property type="entry name" value="Pex24p"/>
    <property type="match status" value="1"/>
</dbReference>
<dbReference type="InterPro" id="IPR011993">
    <property type="entry name" value="PH-like_dom_sf"/>
</dbReference>
<dbReference type="PANTHER" id="PTHR47666">
    <property type="entry name" value="PROTEIN VASCULAR ASSOCIATED DEATH 1, CHLOROPLASTIC"/>
    <property type="match status" value="1"/>
</dbReference>
<evidence type="ECO:0000256" key="2">
    <source>
        <dbReference type="ARBA" id="ARBA00022692"/>
    </source>
</evidence>
<dbReference type="Gene3D" id="2.30.29.30">
    <property type="entry name" value="Pleckstrin-homology domain (PH domain)/Phosphotyrosine-binding domain (PTB)"/>
    <property type="match status" value="1"/>
</dbReference>
<evidence type="ECO:0000313" key="9">
    <source>
        <dbReference type="Proteomes" id="UP000030745"/>
    </source>
</evidence>
<dbReference type="OMA" id="HWSWTTP"/>
<keyword evidence="2 5" id="KW-0812">Transmembrane</keyword>
<dbReference type="SMART" id="SM00233">
    <property type="entry name" value="PH"/>
    <property type="match status" value="1"/>
</dbReference>
<dbReference type="InterPro" id="IPR031968">
    <property type="entry name" value="VASt"/>
</dbReference>
<dbReference type="GO" id="GO:0098588">
    <property type="term" value="C:bounding membrane of organelle"/>
    <property type="evidence" value="ECO:0007669"/>
    <property type="project" value="UniProtKB-ARBA"/>
</dbReference>
<evidence type="ECO:0008006" key="10">
    <source>
        <dbReference type="Google" id="ProtNLM"/>
    </source>
</evidence>
<dbReference type="EMBL" id="KK583254">
    <property type="protein sequence ID" value="KDO23438.1"/>
    <property type="molecule type" value="Genomic_DNA"/>
</dbReference>
<dbReference type="AlphaFoldDB" id="A0A067BYS5"/>
<proteinExistence type="predicted"/>
<evidence type="ECO:0000256" key="3">
    <source>
        <dbReference type="ARBA" id="ARBA00022989"/>
    </source>
</evidence>
<keyword evidence="4 5" id="KW-0472">Membrane</keyword>
<evidence type="ECO:0000256" key="5">
    <source>
        <dbReference type="SAM" id="Phobius"/>
    </source>
</evidence>
<protein>
    <recommendedName>
        <fullName evidence="10">PH domain-containing protein</fullName>
    </recommendedName>
</protein>
<keyword evidence="3 5" id="KW-1133">Transmembrane helix</keyword>
<accession>A0A067BYS5</accession>
<reference evidence="8 9" key="1">
    <citation type="journal article" date="2013" name="PLoS Genet.">
        <title>Distinctive expansion of potential virulence genes in the genome of the oomycete fish pathogen Saprolegnia parasitica.</title>
        <authorList>
            <person name="Jiang R.H."/>
            <person name="de Bruijn I."/>
            <person name="Haas B.J."/>
            <person name="Belmonte R."/>
            <person name="Lobach L."/>
            <person name="Christie J."/>
            <person name="van den Ackerveken G."/>
            <person name="Bottin A."/>
            <person name="Bulone V."/>
            <person name="Diaz-Moreno S.M."/>
            <person name="Dumas B."/>
            <person name="Fan L."/>
            <person name="Gaulin E."/>
            <person name="Govers F."/>
            <person name="Grenville-Briggs L.J."/>
            <person name="Horner N.R."/>
            <person name="Levin J.Z."/>
            <person name="Mammella M."/>
            <person name="Meijer H.J."/>
            <person name="Morris P."/>
            <person name="Nusbaum C."/>
            <person name="Oome S."/>
            <person name="Phillips A.J."/>
            <person name="van Rooyen D."/>
            <person name="Rzeszutek E."/>
            <person name="Saraiva M."/>
            <person name="Secombes C.J."/>
            <person name="Seidl M.F."/>
            <person name="Snel B."/>
            <person name="Stassen J.H."/>
            <person name="Sykes S."/>
            <person name="Tripathy S."/>
            <person name="van den Berg H."/>
            <person name="Vega-Arreguin J.C."/>
            <person name="Wawra S."/>
            <person name="Young S.K."/>
            <person name="Zeng Q."/>
            <person name="Dieguez-Uribeondo J."/>
            <person name="Russ C."/>
            <person name="Tyler B.M."/>
            <person name="van West P."/>
        </authorList>
    </citation>
    <scope>NUCLEOTIDE SEQUENCE [LARGE SCALE GENOMIC DNA]</scope>
    <source>
        <strain evidence="8 9">CBS 223.65</strain>
    </source>
</reference>